<evidence type="ECO:0000259" key="2">
    <source>
        <dbReference type="Pfam" id="PF13193"/>
    </source>
</evidence>
<dbReference type="InterPro" id="IPR045851">
    <property type="entry name" value="AMP-bd_C_sf"/>
</dbReference>
<dbReference type="PANTHER" id="PTHR24096">
    <property type="entry name" value="LONG-CHAIN-FATTY-ACID--COA LIGASE"/>
    <property type="match status" value="1"/>
</dbReference>
<dbReference type="Proteomes" id="UP000272400">
    <property type="component" value="Unassembled WGS sequence"/>
</dbReference>
<name>A0A3N1CV63_9ACTN</name>
<feature type="domain" description="AMP-dependent synthetase/ligase" evidence="1">
    <location>
        <begin position="15"/>
        <end position="117"/>
    </location>
</feature>
<protein>
    <submittedName>
        <fullName evidence="3">Bile acid-coenzyme A ligase</fullName>
    </submittedName>
</protein>
<dbReference type="RefSeq" id="WP_123664723.1">
    <property type="nucleotide sequence ID" value="NZ_RJKE01000001.1"/>
</dbReference>
<dbReference type="OrthoDB" id="9803968at2"/>
<dbReference type="Pfam" id="PF13193">
    <property type="entry name" value="AMP-binding_C"/>
    <property type="match status" value="1"/>
</dbReference>
<dbReference type="Gene3D" id="3.40.50.12780">
    <property type="entry name" value="N-terminal domain of ligase-like"/>
    <property type="match status" value="1"/>
</dbReference>
<feature type="domain" description="AMP-dependent synthetase/ligase" evidence="1">
    <location>
        <begin position="144"/>
        <end position="338"/>
    </location>
</feature>
<dbReference type="InterPro" id="IPR000873">
    <property type="entry name" value="AMP-dep_synth/lig_dom"/>
</dbReference>
<dbReference type="SUPFAM" id="SSF56801">
    <property type="entry name" value="Acetyl-CoA synthetase-like"/>
    <property type="match status" value="1"/>
</dbReference>
<reference evidence="3 4" key="1">
    <citation type="submission" date="2018-11" db="EMBL/GenBank/DDBJ databases">
        <title>Sequencing the genomes of 1000 actinobacteria strains.</title>
        <authorList>
            <person name="Klenk H.-P."/>
        </authorList>
    </citation>
    <scope>NUCLEOTIDE SEQUENCE [LARGE SCALE GENOMIC DNA]</scope>
    <source>
        <strain evidence="3 4">DSM 44254</strain>
    </source>
</reference>
<feature type="domain" description="AMP-binding enzyme C-terminal" evidence="2">
    <location>
        <begin position="397"/>
        <end position="469"/>
    </location>
</feature>
<evidence type="ECO:0000313" key="3">
    <source>
        <dbReference type="EMBL" id="ROO85193.1"/>
    </source>
</evidence>
<evidence type="ECO:0000259" key="1">
    <source>
        <dbReference type="Pfam" id="PF00501"/>
    </source>
</evidence>
<dbReference type="AlphaFoldDB" id="A0A3N1CV63"/>
<organism evidence="3 4">
    <name type="scientific">Actinocorallia herbida</name>
    <dbReference type="NCBI Taxonomy" id="58109"/>
    <lineage>
        <taxon>Bacteria</taxon>
        <taxon>Bacillati</taxon>
        <taxon>Actinomycetota</taxon>
        <taxon>Actinomycetes</taxon>
        <taxon>Streptosporangiales</taxon>
        <taxon>Thermomonosporaceae</taxon>
        <taxon>Actinocorallia</taxon>
    </lineage>
</organism>
<proteinExistence type="predicted"/>
<accession>A0A3N1CV63</accession>
<dbReference type="EMBL" id="RJKE01000001">
    <property type="protein sequence ID" value="ROO85193.1"/>
    <property type="molecule type" value="Genomic_DNA"/>
</dbReference>
<evidence type="ECO:0000313" key="4">
    <source>
        <dbReference type="Proteomes" id="UP000272400"/>
    </source>
</evidence>
<comment type="caution">
    <text evidence="3">The sequence shown here is derived from an EMBL/GenBank/DDBJ whole genome shotgun (WGS) entry which is preliminary data.</text>
</comment>
<gene>
    <name evidence="3" type="ORF">EDD29_2733</name>
</gene>
<keyword evidence="4" id="KW-1185">Reference proteome</keyword>
<dbReference type="Pfam" id="PF00501">
    <property type="entry name" value="AMP-binding"/>
    <property type="match status" value="2"/>
</dbReference>
<dbReference type="InterPro" id="IPR025110">
    <property type="entry name" value="AMP-bd_C"/>
</dbReference>
<keyword evidence="3" id="KW-0436">Ligase</keyword>
<dbReference type="Gene3D" id="3.30.300.30">
    <property type="match status" value="1"/>
</dbReference>
<sequence>MDEPRSFGAQLADLAARRPDDVVLRFAAPGGAETALTAGGAHRRASQIAVALDARGLRRGDRLSLALRNTPEFVLSVLAAWRLGAVPVPMRWDLPDWELSRVRAVVRAKVHLAAEDAGWLAATAADPVPELRDLVPPQCHGICSSGSTGTPKVILADRPGYFDARRAAPFAAAWGPVPRPETILVPAPMYHTNGFFTLQSLLAGDRLVVLERFDAAQAVDLIERHAVTTFTATPTMLRRLAALPGIEERDLSGLRWILQGAAPLPPALARRWCGLVGPERMFTAYGMTEGFGFTGLRGDEWAGHEGSVGRPVRGTEIRILDDDGEPVPAGEPGLVHLRCTTSGQHRYVGSAPDAPATSDGFATAGDIGYLDEDGYLYLLDRAVDLIVTGGANVYPAEVEHALLDHPGIADVAVIGLRDPEWGRRVHAVIEPAAPLTAADVITYARARLAPYKVPKTVEFVAALPRSAATKLSRTALVAERGG</sequence>
<dbReference type="GO" id="GO:0016405">
    <property type="term" value="F:CoA-ligase activity"/>
    <property type="evidence" value="ECO:0007669"/>
    <property type="project" value="TreeGrafter"/>
</dbReference>
<dbReference type="InterPro" id="IPR042099">
    <property type="entry name" value="ANL_N_sf"/>
</dbReference>